<name>A0A9W7LFP0_9STRA</name>
<dbReference type="EMBL" id="BRYA01000379">
    <property type="protein sequence ID" value="GMI48206.1"/>
    <property type="molecule type" value="Genomic_DNA"/>
</dbReference>
<protein>
    <submittedName>
        <fullName evidence="2">Uncharacterized protein</fullName>
    </submittedName>
</protein>
<evidence type="ECO:0000313" key="3">
    <source>
        <dbReference type="Proteomes" id="UP001165065"/>
    </source>
</evidence>
<feature type="compositionally biased region" description="Basic and acidic residues" evidence="1">
    <location>
        <begin position="60"/>
        <end position="70"/>
    </location>
</feature>
<keyword evidence="3" id="KW-1185">Reference proteome</keyword>
<dbReference type="Proteomes" id="UP001165065">
    <property type="component" value="Unassembled WGS sequence"/>
</dbReference>
<comment type="caution">
    <text evidence="2">The sequence shown here is derived from an EMBL/GenBank/DDBJ whole genome shotgun (WGS) entry which is preliminary data.</text>
</comment>
<accession>A0A9W7LFP0</accession>
<sequence>MQPTPAAIAELDVTLVLLSGTTASTKLSPVNAEKNINNHAIRPPPELKRQGLPPPLLLEKIPKDAPKEMNSRSITSPAFISKAKKPVTSPAMKPKVSCPSQHTVDTEVLLEF</sequence>
<feature type="region of interest" description="Disordered" evidence="1">
    <location>
        <begin position="36"/>
        <end position="100"/>
    </location>
</feature>
<evidence type="ECO:0000313" key="2">
    <source>
        <dbReference type="EMBL" id="GMI48206.1"/>
    </source>
</evidence>
<gene>
    <name evidence="2" type="ORF">TrCOL_g9152</name>
</gene>
<reference evidence="3" key="1">
    <citation type="journal article" date="2023" name="Commun. Biol.">
        <title>Genome analysis of Parmales, the sister group of diatoms, reveals the evolutionary specialization of diatoms from phago-mixotrophs to photoautotrophs.</title>
        <authorList>
            <person name="Ban H."/>
            <person name="Sato S."/>
            <person name="Yoshikawa S."/>
            <person name="Yamada K."/>
            <person name="Nakamura Y."/>
            <person name="Ichinomiya M."/>
            <person name="Sato N."/>
            <person name="Blanc-Mathieu R."/>
            <person name="Endo H."/>
            <person name="Kuwata A."/>
            <person name="Ogata H."/>
        </authorList>
    </citation>
    <scope>NUCLEOTIDE SEQUENCE [LARGE SCALE GENOMIC DNA]</scope>
</reference>
<organism evidence="2 3">
    <name type="scientific">Triparma columacea</name>
    <dbReference type="NCBI Taxonomy" id="722753"/>
    <lineage>
        <taxon>Eukaryota</taxon>
        <taxon>Sar</taxon>
        <taxon>Stramenopiles</taxon>
        <taxon>Ochrophyta</taxon>
        <taxon>Bolidophyceae</taxon>
        <taxon>Parmales</taxon>
        <taxon>Triparmaceae</taxon>
        <taxon>Triparma</taxon>
    </lineage>
</organism>
<evidence type="ECO:0000256" key="1">
    <source>
        <dbReference type="SAM" id="MobiDB-lite"/>
    </source>
</evidence>
<dbReference type="AlphaFoldDB" id="A0A9W7LFP0"/>
<proteinExistence type="predicted"/>